<organism evidence="4 5">
    <name type="scientific">Paramecium pentaurelia</name>
    <dbReference type="NCBI Taxonomy" id="43138"/>
    <lineage>
        <taxon>Eukaryota</taxon>
        <taxon>Sar</taxon>
        <taxon>Alveolata</taxon>
        <taxon>Ciliophora</taxon>
        <taxon>Intramacronucleata</taxon>
        <taxon>Oligohymenophorea</taxon>
        <taxon>Peniculida</taxon>
        <taxon>Parameciidae</taxon>
        <taxon>Paramecium</taxon>
    </lineage>
</organism>
<dbReference type="PANTHER" id="PTHR38934:SF6">
    <property type="entry name" value="CHROMOSOME UNDETERMINED SCAFFOLD_176, WHOLE GENOME SHOTGUN SEQUENCE"/>
    <property type="match status" value="1"/>
</dbReference>
<dbReference type="Pfam" id="PF13948">
    <property type="entry name" value="DUF4215"/>
    <property type="match status" value="3"/>
</dbReference>
<evidence type="ECO:0000256" key="1">
    <source>
        <dbReference type="ARBA" id="ARBA00022729"/>
    </source>
</evidence>
<keyword evidence="5" id="KW-1185">Reference proteome</keyword>
<dbReference type="SMART" id="SM00261">
    <property type="entry name" value="FU"/>
    <property type="match status" value="4"/>
</dbReference>
<reference evidence="4" key="1">
    <citation type="submission" date="2021-01" db="EMBL/GenBank/DDBJ databases">
        <authorList>
            <consortium name="Genoscope - CEA"/>
            <person name="William W."/>
        </authorList>
    </citation>
    <scope>NUCLEOTIDE SEQUENCE</scope>
</reference>
<dbReference type="OrthoDB" id="300641at2759"/>
<keyword evidence="2" id="KW-0677">Repeat</keyword>
<accession>A0A8S1XWG6</accession>
<dbReference type="AlphaFoldDB" id="A0A8S1XWG6"/>
<dbReference type="InterPro" id="IPR011936">
    <property type="entry name" value="Myxo_disulph_rpt"/>
</dbReference>
<keyword evidence="3" id="KW-1015">Disulfide bond</keyword>
<dbReference type="NCBIfam" id="TIGR02232">
    <property type="entry name" value="myxo_disulf_rpt"/>
    <property type="match status" value="2"/>
</dbReference>
<keyword evidence="1" id="KW-0732">Signal</keyword>
<evidence type="ECO:0000313" key="4">
    <source>
        <dbReference type="EMBL" id="CAD8204792.1"/>
    </source>
</evidence>
<dbReference type="Proteomes" id="UP000689195">
    <property type="component" value="Unassembled WGS sequence"/>
</dbReference>
<name>A0A8S1XWG6_9CILI</name>
<gene>
    <name evidence="4" type="ORF">PPENT_87.1.T1380095</name>
</gene>
<sequence length="786" mass="89564">MEKNYQRNKIKTNQFCKKKNHEKILFENKMLAANKIVHLNLKTILMDSVKTFLQFFESFEQFTSQTSILQYSLIYDPLKIDTSPSLLYNQNDYLFGIFKFNSGFCRFISFQTSYYKNYLIGLRIELLIFNSIPLGCGMEFKINNTYYGSIFQTTQGVQTHKIKIEDTMSPSSCYSTDSVYQRFSLNGFFDIPQYSFLLTAQGNYTNAEAGWGISSILVTNGYCSSTFLICDAWNQSTCVSSCSQPYQNLVNSLCQDNDDETPYSKYLIKEYINLAYDPTQYSKYVLLSQNCINFLKGSSIYYSYWKSTRVFGGQYVWAQAKFSRTFNQLNPHHSVTIGFYILYGPNLPADGQFIYSVDSIIQQQLYYQYRQYKISENSGEITITYNSNVIKFSQAECLSNQYYFKPTLSCLDCSSSCLSCTSQLHCLTCQTSYIQTKEGCVCKINQYEYQNQCYDCPIECNQCLSATYCIECLIINNRRLLNGQCVCIDGYYPIIDNQICLICHKFCETCSGPTNNDCMTCNNISMIEKIGSTCSCPLGTSYQESTNSSSINGFLTCNSLKFRVLKGLECVCHPGYYEVNNDCIACPIELDSTLSQCYKQCNNNSQIWHSQNCLQCDSGFIIEFDECRPICGDLQVLGYEQCEDGNSLFDDKCYNCQFQCPQNCLNCDSSTVLPCPDICGDGIITGNEECEDGNSIEYDGCYNCRYQCQPECTKCIKGLCQECATRGWQLDPTQTPWVCKEKCGYGIKVGSEQCDDANSIDTDGCKDFPFFVDQVAYLVITIQILA</sequence>
<evidence type="ECO:0000256" key="2">
    <source>
        <dbReference type="ARBA" id="ARBA00022737"/>
    </source>
</evidence>
<dbReference type="PANTHER" id="PTHR38934">
    <property type="entry name" value="HYPHALLY REGULATED CELL WALL PROTEIN 1"/>
    <property type="match status" value="1"/>
</dbReference>
<evidence type="ECO:0008006" key="6">
    <source>
        <dbReference type="Google" id="ProtNLM"/>
    </source>
</evidence>
<comment type="caution">
    <text evidence="4">The sequence shown here is derived from an EMBL/GenBank/DDBJ whole genome shotgun (WGS) entry which is preliminary data.</text>
</comment>
<dbReference type="CDD" id="cd00064">
    <property type="entry name" value="FU"/>
    <property type="match status" value="1"/>
</dbReference>
<evidence type="ECO:0000313" key="5">
    <source>
        <dbReference type="Proteomes" id="UP000689195"/>
    </source>
</evidence>
<proteinExistence type="predicted"/>
<protein>
    <recommendedName>
        <fullName evidence="6">Insulin-like growth factor binding protein, N-terminal</fullName>
    </recommendedName>
</protein>
<dbReference type="InterPro" id="IPR006212">
    <property type="entry name" value="Furin_repeat"/>
</dbReference>
<evidence type="ECO:0000256" key="3">
    <source>
        <dbReference type="ARBA" id="ARBA00023157"/>
    </source>
</evidence>
<dbReference type="EMBL" id="CAJJDO010000138">
    <property type="protein sequence ID" value="CAD8204792.1"/>
    <property type="molecule type" value="Genomic_DNA"/>
</dbReference>